<reference evidence="1" key="1">
    <citation type="journal article" date="2009" name="Rice">
        <title>De Novo Next Generation Sequencing of Plant Genomes.</title>
        <authorList>
            <person name="Rounsley S."/>
            <person name="Marri P.R."/>
            <person name="Yu Y."/>
            <person name="He R."/>
            <person name="Sisneros N."/>
            <person name="Goicoechea J.L."/>
            <person name="Lee S.J."/>
            <person name="Angelova A."/>
            <person name="Kudrna D."/>
            <person name="Luo M."/>
            <person name="Affourtit J."/>
            <person name="Desany B."/>
            <person name="Knight J."/>
            <person name="Niazi F."/>
            <person name="Egholm M."/>
            <person name="Wing R.A."/>
        </authorList>
    </citation>
    <scope>NUCLEOTIDE SEQUENCE [LARGE SCALE GENOMIC DNA]</scope>
    <source>
        <strain evidence="1">cv. IRGC 105608</strain>
    </source>
</reference>
<reference evidence="1" key="2">
    <citation type="submission" date="2015-03" db="UniProtKB">
        <authorList>
            <consortium name="EnsemblPlants"/>
        </authorList>
    </citation>
    <scope>IDENTIFICATION</scope>
</reference>
<protein>
    <submittedName>
        <fullName evidence="1">Uncharacterized protein</fullName>
    </submittedName>
</protein>
<dbReference type="Gramene" id="OBART12G18240.1">
    <property type="protein sequence ID" value="OBART12G18240.1"/>
    <property type="gene ID" value="OBART12G18240"/>
</dbReference>
<organism evidence="1">
    <name type="scientific">Oryza barthii</name>
    <dbReference type="NCBI Taxonomy" id="65489"/>
    <lineage>
        <taxon>Eukaryota</taxon>
        <taxon>Viridiplantae</taxon>
        <taxon>Streptophyta</taxon>
        <taxon>Embryophyta</taxon>
        <taxon>Tracheophyta</taxon>
        <taxon>Spermatophyta</taxon>
        <taxon>Magnoliopsida</taxon>
        <taxon>Liliopsida</taxon>
        <taxon>Poales</taxon>
        <taxon>Poaceae</taxon>
        <taxon>BOP clade</taxon>
        <taxon>Oryzoideae</taxon>
        <taxon>Oryzeae</taxon>
        <taxon>Oryzinae</taxon>
        <taxon>Oryza</taxon>
    </lineage>
</organism>
<name>A0A0D3HWJ2_9ORYZ</name>
<evidence type="ECO:0000313" key="2">
    <source>
        <dbReference type="Proteomes" id="UP000026960"/>
    </source>
</evidence>
<evidence type="ECO:0000313" key="1">
    <source>
        <dbReference type="EnsemblPlants" id="OBART12G18240.1"/>
    </source>
</evidence>
<dbReference type="STRING" id="65489.A0A0D3HWJ2"/>
<sequence>MGVLRAAVPLQPEADLVLATGGGEQGQVGLVLVDGSNGFCTVGTGNLVSYLPHASPSFLLVLLRPCLTARDED</sequence>
<keyword evidence="2" id="KW-1185">Reference proteome</keyword>
<dbReference type="EnsemblPlants" id="OBART12G18240.1">
    <property type="protein sequence ID" value="OBART12G18240.1"/>
    <property type="gene ID" value="OBART12G18240"/>
</dbReference>
<dbReference type="Proteomes" id="UP000026960">
    <property type="component" value="Chromosome 12"/>
</dbReference>
<proteinExistence type="predicted"/>
<accession>A0A0D3HWJ2</accession>
<dbReference type="HOGENOM" id="CLU_2853423_0_0_1"/>
<dbReference type="PaxDb" id="65489-OBART12G18240.1"/>
<dbReference type="AlphaFoldDB" id="A0A0D3HWJ2"/>